<gene>
    <name evidence="1" type="ORF">K4G66_19760</name>
</gene>
<reference evidence="1" key="2">
    <citation type="journal article" date="2024" name="Antonie Van Leeuwenhoek">
        <title>Roseihalotalea indica gen. nov., sp. nov., a halophilic Bacteroidetes from mesopelagic Southwest Indian Ocean with higher carbohydrate metabolic potential.</title>
        <authorList>
            <person name="Chen B."/>
            <person name="Zhang M."/>
            <person name="Lin D."/>
            <person name="Ye J."/>
            <person name="Tang K."/>
        </authorList>
    </citation>
    <scope>NUCLEOTIDE SEQUENCE</scope>
    <source>
        <strain evidence="1">TK19036</strain>
    </source>
</reference>
<dbReference type="SUPFAM" id="SSF81296">
    <property type="entry name" value="E set domains"/>
    <property type="match status" value="1"/>
</dbReference>
<proteinExistence type="predicted"/>
<dbReference type="AlphaFoldDB" id="A0AA49GH95"/>
<dbReference type="Gene3D" id="3.40.1660.10">
    <property type="entry name" value="EreA-like (biosynthetic domain)"/>
    <property type="match status" value="1"/>
</dbReference>
<evidence type="ECO:0000313" key="1">
    <source>
        <dbReference type="EMBL" id="WKN34612.1"/>
    </source>
</evidence>
<dbReference type="InterPro" id="IPR013783">
    <property type="entry name" value="Ig-like_fold"/>
</dbReference>
<dbReference type="Gene3D" id="2.60.40.10">
    <property type="entry name" value="Immunoglobulins"/>
    <property type="match status" value="1"/>
</dbReference>
<accession>A0AA49GH95</accession>
<dbReference type="InterPro" id="IPR014756">
    <property type="entry name" value="Ig_E-set"/>
</dbReference>
<sequence>MNKFPLILFLVLPWYGLAQQLPIRGYYTQDDRLQFEFKAEDHAYAVQQDDGNVVPMSSLTIHDVTLTGEFAGWQTDIYPMKKEDSAAYRVEIPLDSLGGMDSQFAFVINDFYWVEPAMRAVNRVPAPCWLTSTGSVYTTLLYKQTVDQLMTDTLLTDETARQWLMKYATPLHTHTPAGLNSLRKFVRGKQAIGIGHDTLTTYTSRLRITQFLLAGMDYPVVAFQLDSTRAEQVWDYLDQGFAILTDDYPIEVIRVLEWSYKHPEIALMGYEREDVSASLESLIHIAAQQTDTTWQREVANLVKEVSTLLNLQQTWGLYYYDSPSYQEYVLLVLCSVRDDMPQLPMEERRVVERAVTVINRYLTNLSNLKSYYQGITQKFSPSFDWMDNSDTTLQVVAWVPNEEMSRNTPGSLGAYLSDRFQDGYLAVGVGTFRFQEEPMPPSLELQFPNFSSFEENGNSAYIIDLRQTELSPEEMQWLTRKINNHTTNFHRNLAEDFDIILLINQPEAPALLR</sequence>
<dbReference type="Gene3D" id="1.20.1440.30">
    <property type="entry name" value="Biosynthetic Protein domain"/>
    <property type="match status" value="1"/>
</dbReference>
<reference evidence="1" key="1">
    <citation type="journal article" date="2023" name="Comput. Struct. Biotechnol. J.">
        <title>Discovery of a novel marine Bacteroidetes with a rich repertoire of carbohydrate-active enzymes.</title>
        <authorList>
            <person name="Chen B."/>
            <person name="Liu G."/>
            <person name="Chen Q."/>
            <person name="Wang H."/>
            <person name="Liu L."/>
            <person name="Tang K."/>
        </authorList>
    </citation>
    <scope>NUCLEOTIDE SEQUENCE</scope>
    <source>
        <strain evidence="1">TK19036</strain>
    </source>
</reference>
<dbReference type="EMBL" id="CP120682">
    <property type="protein sequence ID" value="WKN34612.1"/>
    <property type="molecule type" value="Genomic_DNA"/>
</dbReference>
<name>A0AA49GH95_9BACT</name>
<protein>
    <submittedName>
        <fullName evidence="1">Uncharacterized protein</fullName>
    </submittedName>
</protein>
<dbReference type="SUPFAM" id="SSF159501">
    <property type="entry name" value="EreA/ChaN-like"/>
    <property type="match status" value="1"/>
</dbReference>
<dbReference type="Gene3D" id="3.30.1870.10">
    <property type="entry name" value="EreA-like, domain 2"/>
    <property type="match status" value="1"/>
</dbReference>
<organism evidence="1">
    <name type="scientific">Roseihalotalea indica</name>
    <dbReference type="NCBI Taxonomy" id="2867963"/>
    <lineage>
        <taxon>Bacteria</taxon>
        <taxon>Pseudomonadati</taxon>
        <taxon>Bacteroidota</taxon>
        <taxon>Cytophagia</taxon>
        <taxon>Cytophagales</taxon>
        <taxon>Catalimonadaceae</taxon>
        <taxon>Roseihalotalea</taxon>
    </lineage>
</organism>